<evidence type="ECO:0000313" key="1">
    <source>
        <dbReference type="EMBL" id="JAH63374.1"/>
    </source>
</evidence>
<protein>
    <submittedName>
        <fullName evidence="1">Uncharacterized protein</fullName>
    </submittedName>
</protein>
<name>A0A0E9UBY1_ANGAN</name>
<accession>A0A0E9UBY1</accession>
<reference evidence="1" key="2">
    <citation type="journal article" date="2015" name="Fish Shellfish Immunol.">
        <title>Early steps in the European eel (Anguilla anguilla)-Vibrio vulnificus interaction in the gills: Role of the RtxA13 toxin.</title>
        <authorList>
            <person name="Callol A."/>
            <person name="Pajuelo D."/>
            <person name="Ebbesson L."/>
            <person name="Teles M."/>
            <person name="MacKenzie S."/>
            <person name="Amaro C."/>
        </authorList>
    </citation>
    <scope>NUCLEOTIDE SEQUENCE</scope>
</reference>
<proteinExistence type="predicted"/>
<dbReference type="AlphaFoldDB" id="A0A0E9UBY1"/>
<sequence length="37" mass="4534">MVLSFRNNKQQYVRLFQNPGKIKMYTSGWPKNQNKCW</sequence>
<reference evidence="1" key="1">
    <citation type="submission" date="2014-11" db="EMBL/GenBank/DDBJ databases">
        <authorList>
            <person name="Amaro Gonzalez C."/>
        </authorList>
    </citation>
    <scope>NUCLEOTIDE SEQUENCE</scope>
</reference>
<dbReference type="EMBL" id="GBXM01045203">
    <property type="protein sequence ID" value="JAH63374.1"/>
    <property type="molecule type" value="Transcribed_RNA"/>
</dbReference>
<organism evidence="1">
    <name type="scientific">Anguilla anguilla</name>
    <name type="common">European freshwater eel</name>
    <name type="synonym">Muraena anguilla</name>
    <dbReference type="NCBI Taxonomy" id="7936"/>
    <lineage>
        <taxon>Eukaryota</taxon>
        <taxon>Metazoa</taxon>
        <taxon>Chordata</taxon>
        <taxon>Craniata</taxon>
        <taxon>Vertebrata</taxon>
        <taxon>Euteleostomi</taxon>
        <taxon>Actinopterygii</taxon>
        <taxon>Neopterygii</taxon>
        <taxon>Teleostei</taxon>
        <taxon>Anguilliformes</taxon>
        <taxon>Anguillidae</taxon>
        <taxon>Anguilla</taxon>
    </lineage>
</organism>